<evidence type="ECO:0000256" key="1">
    <source>
        <dbReference type="ARBA" id="ARBA00009796"/>
    </source>
</evidence>
<dbReference type="PIRSF" id="PIRSF000239">
    <property type="entry name" value="AHPC"/>
    <property type="match status" value="1"/>
</dbReference>
<dbReference type="InterPro" id="IPR013766">
    <property type="entry name" value="Thioredoxin_domain"/>
</dbReference>
<dbReference type="EC" id="1.11.1.24" evidence="2"/>
<evidence type="ECO:0000256" key="3">
    <source>
        <dbReference type="ARBA" id="ARBA00022559"/>
    </source>
</evidence>
<dbReference type="Proteomes" id="UP000076408">
    <property type="component" value="Unassembled WGS sequence"/>
</dbReference>
<evidence type="ECO:0000256" key="8">
    <source>
        <dbReference type="ARBA" id="ARBA00049091"/>
    </source>
</evidence>
<keyword evidence="4 9" id="KW-0049">Antioxidant</keyword>
<dbReference type="InterPro" id="IPR024706">
    <property type="entry name" value="Peroxiredoxin_AhpC-typ"/>
</dbReference>
<feature type="domain" description="Thioredoxin" evidence="10">
    <location>
        <begin position="4"/>
        <end position="162"/>
    </location>
</feature>
<sequence>MPVPELQKPAPAFKGTAVVGDQFKEISLSDYKGKYVVLFFYPMDFTFVCPTEIVAFSDRAEEFRSKKCEVIACSTDSHYTHLAWINVPRKNGGVGALQIPLLADKSMKIARDYGVLNEESGVPFRGLFIIDDKGVLRQVTVNDLPVGRSVDETLRLVEAFQYTDTYGEVCPANWKPGSKTMVADPSKSKEYFNAVN</sequence>
<evidence type="ECO:0000259" key="10">
    <source>
        <dbReference type="PROSITE" id="PS51352"/>
    </source>
</evidence>
<evidence type="ECO:0000256" key="6">
    <source>
        <dbReference type="ARBA" id="ARBA00023157"/>
    </source>
</evidence>
<reference evidence="11" key="2">
    <citation type="submission" date="2020-05" db="UniProtKB">
        <authorList>
            <consortium name="EnsemblMetazoa"/>
        </authorList>
    </citation>
    <scope>IDENTIFICATION</scope>
    <source>
        <strain evidence="11">Indian</strain>
    </source>
</reference>
<dbReference type="Pfam" id="PF00578">
    <property type="entry name" value="AhpC-TSA"/>
    <property type="match status" value="1"/>
</dbReference>
<dbReference type="InterPro" id="IPR019479">
    <property type="entry name" value="Peroxiredoxin_C"/>
</dbReference>
<dbReference type="OMA" id="HYAFGDV"/>
<reference evidence="12" key="1">
    <citation type="journal article" date="2014" name="Genome Biol.">
        <title>Genome analysis of a major urban malaria vector mosquito, Anopheles stephensi.</title>
        <authorList>
            <person name="Jiang X."/>
            <person name="Peery A."/>
            <person name="Hall A.B."/>
            <person name="Sharma A."/>
            <person name="Chen X.G."/>
            <person name="Waterhouse R.M."/>
            <person name="Komissarov A."/>
            <person name="Riehle M.M."/>
            <person name="Shouche Y."/>
            <person name="Sharakhova M.V."/>
            <person name="Lawson D."/>
            <person name="Pakpour N."/>
            <person name="Arensburger P."/>
            <person name="Davidson V.L."/>
            <person name="Eiglmeier K."/>
            <person name="Emrich S."/>
            <person name="George P."/>
            <person name="Kennedy R.C."/>
            <person name="Mane S.P."/>
            <person name="Maslen G."/>
            <person name="Oringanje C."/>
            <person name="Qi Y."/>
            <person name="Settlage R."/>
            <person name="Tojo M."/>
            <person name="Tubio J.M."/>
            <person name="Unger M.F."/>
            <person name="Wang B."/>
            <person name="Vernick K.D."/>
            <person name="Ribeiro J.M."/>
            <person name="James A.A."/>
            <person name="Michel K."/>
            <person name="Riehle M.A."/>
            <person name="Luckhart S."/>
            <person name="Sharakhov I.V."/>
            <person name="Tu Z."/>
        </authorList>
    </citation>
    <scope>NUCLEOTIDE SEQUENCE [LARGE SCALE GENOMIC DNA]</scope>
    <source>
        <strain evidence="12">Indian</strain>
    </source>
</reference>
<organism evidence="11 12">
    <name type="scientific">Anopheles stephensi</name>
    <name type="common">Indo-Pakistan malaria mosquito</name>
    <dbReference type="NCBI Taxonomy" id="30069"/>
    <lineage>
        <taxon>Eukaryota</taxon>
        <taxon>Metazoa</taxon>
        <taxon>Ecdysozoa</taxon>
        <taxon>Arthropoda</taxon>
        <taxon>Hexapoda</taxon>
        <taxon>Insecta</taxon>
        <taxon>Pterygota</taxon>
        <taxon>Neoptera</taxon>
        <taxon>Endopterygota</taxon>
        <taxon>Diptera</taxon>
        <taxon>Nematocera</taxon>
        <taxon>Culicoidea</taxon>
        <taxon>Culicidae</taxon>
        <taxon>Anophelinae</taxon>
        <taxon>Anopheles</taxon>
    </lineage>
</organism>
<evidence type="ECO:0000256" key="2">
    <source>
        <dbReference type="ARBA" id="ARBA00013017"/>
    </source>
</evidence>
<dbReference type="Gene3D" id="3.40.30.10">
    <property type="entry name" value="Glutaredoxin"/>
    <property type="match status" value="1"/>
</dbReference>
<dbReference type="GO" id="GO:0019430">
    <property type="term" value="P:removal of superoxide radicals"/>
    <property type="evidence" value="ECO:0007669"/>
    <property type="project" value="TreeGrafter"/>
</dbReference>
<name>A0A182YBI2_ANOST</name>
<evidence type="ECO:0000256" key="5">
    <source>
        <dbReference type="ARBA" id="ARBA00023002"/>
    </source>
</evidence>
<evidence type="ECO:0000313" key="12">
    <source>
        <dbReference type="Proteomes" id="UP000076408"/>
    </source>
</evidence>
<dbReference type="VEuPathDB" id="VectorBase:ASTEI05818"/>
<evidence type="ECO:0000256" key="7">
    <source>
        <dbReference type="ARBA" id="ARBA00023284"/>
    </source>
</evidence>
<dbReference type="InterPro" id="IPR050217">
    <property type="entry name" value="Peroxiredoxin"/>
</dbReference>
<comment type="function">
    <text evidence="9">Thiol-specific peroxidase that catalyzes the reduction of hydrogen peroxide and organic hydroperoxides to water and alcohols, respectively.</text>
</comment>
<comment type="similarity">
    <text evidence="1">Belongs to the peroxiredoxin family. AhpC/Prx1 subfamily.</text>
</comment>
<dbReference type="GO" id="GO:0045454">
    <property type="term" value="P:cell redox homeostasis"/>
    <property type="evidence" value="ECO:0007669"/>
    <property type="project" value="TreeGrafter"/>
</dbReference>
<dbReference type="VEuPathDB" id="VectorBase:ASTEI20_031351"/>
<dbReference type="Pfam" id="PF10417">
    <property type="entry name" value="1-cysPrx_C"/>
    <property type="match status" value="1"/>
</dbReference>
<protein>
    <recommendedName>
        <fullName evidence="2">thioredoxin-dependent peroxiredoxin</fullName>
        <ecNumber evidence="2">1.11.1.24</ecNumber>
    </recommendedName>
</protein>
<dbReference type="InterPro" id="IPR000866">
    <property type="entry name" value="AhpC/TSA"/>
</dbReference>
<dbReference type="GO" id="GO:0008379">
    <property type="term" value="F:thioredoxin peroxidase activity"/>
    <property type="evidence" value="ECO:0007669"/>
    <property type="project" value="TreeGrafter"/>
</dbReference>
<dbReference type="FunFam" id="3.40.30.10:FF:000003">
    <property type="entry name" value="Peroxiredoxin 1"/>
    <property type="match status" value="1"/>
</dbReference>
<keyword evidence="12" id="KW-1185">Reference proteome</keyword>
<accession>A0A182YBI2</accession>
<comment type="catalytic activity">
    <reaction evidence="8">
        <text>a hydroperoxide + [thioredoxin]-dithiol = an alcohol + [thioredoxin]-disulfide + H2O</text>
        <dbReference type="Rhea" id="RHEA:62620"/>
        <dbReference type="Rhea" id="RHEA-COMP:10698"/>
        <dbReference type="Rhea" id="RHEA-COMP:10700"/>
        <dbReference type="ChEBI" id="CHEBI:15377"/>
        <dbReference type="ChEBI" id="CHEBI:29950"/>
        <dbReference type="ChEBI" id="CHEBI:30879"/>
        <dbReference type="ChEBI" id="CHEBI:35924"/>
        <dbReference type="ChEBI" id="CHEBI:50058"/>
        <dbReference type="EC" id="1.11.1.24"/>
    </reaction>
</comment>
<keyword evidence="3 9" id="KW-0575">Peroxidase</keyword>
<proteinExistence type="inferred from homology"/>
<dbReference type="GO" id="GO:0008340">
    <property type="term" value="P:determination of adult lifespan"/>
    <property type="evidence" value="ECO:0007669"/>
    <property type="project" value="UniProtKB-ARBA"/>
</dbReference>
<evidence type="ECO:0000313" key="11">
    <source>
        <dbReference type="EnsemblMetazoa" id="ASTEI05818-PA"/>
    </source>
</evidence>
<dbReference type="CDD" id="cd03015">
    <property type="entry name" value="PRX_Typ2cys"/>
    <property type="match status" value="1"/>
</dbReference>
<dbReference type="PANTHER" id="PTHR10681">
    <property type="entry name" value="THIOREDOXIN PEROXIDASE"/>
    <property type="match status" value="1"/>
</dbReference>
<dbReference type="InterPro" id="IPR036249">
    <property type="entry name" value="Thioredoxin-like_sf"/>
</dbReference>
<dbReference type="PANTHER" id="PTHR10681:SF163">
    <property type="entry name" value="AT16346P-RELATED"/>
    <property type="match status" value="1"/>
</dbReference>
<dbReference type="EnsemblMetazoa" id="ASTEI05818-RA">
    <property type="protein sequence ID" value="ASTEI05818-PA"/>
    <property type="gene ID" value="ASTEI05818"/>
</dbReference>
<dbReference type="GO" id="GO:0005829">
    <property type="term" value="C:cytosol"/>
    <property type="evidence" value="ECO:0007669"/>
    <property type="project" value="TreeGrafter"/>
</dbReference>
<keyword evidence="7 9" id="KW-0676">Redox-active center</keyword>
<dbReference type="VEuPathDB" id="VectorBase:ASTE005407"/>
<dbReference type="AlphaFoldDB" id="A0A182YBI2"/>
<dbReference type="GO" id="GO:0042744">
    <property type="term" value="P:hydrogen peroxide catabolic process"/>
    <property type="evidence" value="ECO:0007669"/>
    <property type="project" value="TreeGrafter"/>
</dbReference>
<evidence type="ECO:0000256" key="4">
    <source>
        <dbReference type="ARBA" id="ARBA00022862"/>
    </source>
</evidence>
<keyword evidence="5 9" id="KW-0560">Oxidoreductase</keyword>
<keyword evidence="6" id="KW-1015">Disulfide bond</keyword>
<evidence type="ECO:0000256" key="9">
    <source>
        <dbReference type="PIRNR" id="PIRNR000239"/>
    </source>
</evidence>
<dbReference type="PROSITE" id="PS51352">
    <property type="entry name" value="THIOREDOXIN_2"/>
    <property type="match status" value="1"/>
</dbReference>
<dbReference type="SUPFAM" id="SSF52833">
    <property type="entry name" value="Thioredoxin-like"/>
    <property type="match status" value="1"/>
</dbReference>
<dbReference type="STRING" id="30069.A0A182YBI2"/>